<reference evidence="3" key="2">
    <citation type="submission" date="2015-08" db="UniProtKB">
        <authorList>
            <consortium name="WormBaseParasite"/>
        </authorList>
    </citation>
    <scope>IDENTIFICATION</scope>
</reference>
<evidence type="ECO:0000313" key="3">
    <source>
        <dbReference type="WBParaSite" id="SVE_0645100.1"/>
    </source>
</evidence>
<feature type="chain" id="PRO_5005329473" evidence="1">
    <location>
        <begin position="25"/>
        <end position="139"/>
    </location>
</feature>
<keyword evidence="1" id="KW-0732">Signal</keyword>
<evidence type="ECO:0000313" key="2">
    <source>
        <dbReference type="Proteomes" id="UP000035680"/>
    </source>
</evidence>
<sequence length="139" mass="16111">MNIKYIFCILIIILLLVNCESVLTKNNEVEDSSEEIEEDKEDLEITKKTTKILGKIYASVFANESDETDESGKKLKPKTYRSNLFQKDVILTKYDAKTLIENALNEARDKMKDVTKLKSELRKDIEDIMSDSDFKNYDN</sequence>
<protein>
    <submittedName>
        <fullName evidence="3">Uncharacterized protein</fullName>
    </submittedName>
</protein>
<proteinExistence type="predicted"/>
<evidence type="ECO:0000256" key="1">
    <source>
        <dbReference type="SAM" id="SignalP"/>
    </source>
</evidence>
<feature type="signal peptide" evidence="1">
    <location>
        <begin position="1"/>
        <end position="24"/>
    </location>
</feature>
<reference evidence="2" key="1">
    <citation type="submission" date="2014-07" db="EMBL/GenBank/DDBJ databases">
        <authorList>
            <person name="Martin A.A"/>
            <person name="De Silva N."/>
        </authorList>
    </citation>
    <scope>NUCLEOTIDE SEQUENCE</scope>
</reference>
<dbReference type="AlphaFoldDB" id="A0A0K0FC87"/>
<dbReference type="WBParaSite" id="SVE_0645100.1">
    <property type="protein sequence ID" value="SVE_0645100.1"/>
    <property type="gene ID" value="SVE_0645100"/>
</dbReference>
<accession>A0A0K0FC87</accession>
<keyword evidence="2" id="KW-1185">Reference proteome</keyword>
<organism evidence="2 3">
    <name type="scientific">Strongyloides venezuelensis</name>
    <name type="common">Threadworm</name>
    <dbReference type="NCBI Taxonomy" id="75913"/>
    <lineage>
        <taxon>Eukaryota</taxon>
        <taxon>Metazoa</taxon>
        <taxon>Ecdysozoa</taxon>
        <taxon>Nematoda</taxon>
        <taxon>Chromadorea</taxon>
        <taxon>Rhabditida</taxon>
        <taxon>Tylenchina</taxon>
        <taxon>Panagrolaimomorpha</taxon>
        <taxon>Strongyloidoidea</taxon>
        <taxon>Strongyloididae</taxon>
        <taxon>Strongyloides</taxon>
    </lineage>
</organism>
<name>A0A0K0FC87_STRVS</name>
<dbReference type="Proteomes" id="UP000035680">
    <property type="component" value="Unassembled WGS sequence"/>
</dbReference>
<dbReference type="STRING" id="75913.A0A0K0FC87"/>